<protein>
    <submittedName>
        <fullName evidence="1">Uncharacterized protein</fullName>
    </submittedName>
</protein>
<sequence>MMSQLWPILLGAVLAIGGGYLGARWQGQQQRASILHEARINLYVDLMYDCQRRREGLMYMKPEPYETPKDMSTKVYLLASSAVKEAWRRVQVLDIEAEAAKRTGINQASDPAVRVHQQRLAALTELEARIHADVAAS</sequence>
<accession>A0ABS3V4Q0</accession>
<evidence type="ECO:0000313" key="1">
    <source>
        <dbReference type="EMBL" id="MBO4160601.1"/>
    </source>
</evidence>
<dbReference type="EMBL" id="JAGFWR010000002">
    <property type="protein sequence ID" value="MBO4160601.1"/>
    <property type="molecule type" value="Genomic_DNA"/>
</dbReference>
<organism evidence="1 2">
    <name type="scientific">Micromonospora antibiotica</name>
    <dbReference type="NCBI Taxonomy" id="2807623"/>
    <lineage>
        <taxon>Bacteria</taxon>
        <taxon>Bacillati</taxon>
        <taxon>Actinomycetota</taxon>
        <taxon>Actinomycetes</taxon>
        <taxon>Micromonosporales</taxon>
        <taxon>Micromonosporaceae</taxon>
        <taxon>Micromonospora</taxon>
    </lineage>
</organism>
<evidence type="ECO:0000313" key="2">
    <source>
        <dbReference type="Proteomes" id="UP000671399"/>
    </source>
</evidence>
<gene>
    <name evidence="1" type="ORF">JQN83_07200</name>
</gene>
<name>A0ABS3V4Q0_9ACTN</name>
<dbReference type="Proteomes" id="UP000671399">
    <property type="component" value="Unassembled WGS sequence"/>
</dbReference>
<dbReference type="RefSeq" id="WP_208566244.1">
    <property type="nucleotide sequence ID" value="NZ_JAGFWR010000002.1"/>
</dbReference>
<proteinExistence type="predicted"/>
<comment type="caution">
    <text evidence="1">The sequence shown here is derived from an EMBL/GenBank/DDBJ whole genome shotgun (WGS) entry which is preliminary data.</text>
</comment>
<keyword evidence="2" id="KW-1185">Reference proteome</keyword>
<reference evidence="1 2" key="1">
    <citation type="submission" date="2021-03" db="EMBL/GenBank/DDBJ databases">
        <authorList>
            <person name="Lee D.-H."/>
        </authorList>
    </citation>
    <scope>NUCLEOTIDE SEQUENCE [LARGE SCALE GENOMIC DNA]</scope>
    <source>
        <strain evidence="1 2">MMS20-R2-23</strain>
    </source>
</reference>